<evidence type="ECO:0000313" key="1">
    <source>
        <dbReference type="EMBL" id="ASM55962.1"/>
    </source>
</evidence>
<dbReference type="PROSITE" id="PS51257">
    <property type="entry name" value="PROKAR_LIPOPROTEIN"/>
    <property type="match status" value="1"/>
</dbReference>
<keyword evidence="2" id="KW-1185">Reference proteome</keyword>
<protein>
    <recommendedName>
        <fullName evidence="3">LPP20 lipoprotein</fullName>
    </recommendedName>
</protein>
<proteinExistence type="predicted"/>
<dbReference type="AlphaFoldDB" id="A0AAC9ULY7"/>
<sequence>MKNKLLPIATIFFLSACGSTQQPQSTPFSNADTVPSWVLMPSAPEGGLASSSCVPWSGNMAASRAQAVASARADLATQINSKAQVLDTLINKQMQQQDSVQTQSSFTQVSRQTAEESLVGSIAKEVSFAQINNQKQLCALVIMENTKPIFDKLIEKSGKNLSPNDEDMLYREFRLQQTTEELNNLAN</sequence>
<evidence type="ECO:0008006" key="3">
    <source>
        <dbReference type="Google" id="ProtNLM"/>
    </source>
</evidence>
<reference evidence="1 2" key="1">
    <citation type="submission" date="2015-03" db="EMBL/GenBank/DDBJ databases">
        <authorList>
            <person name="Xie B.-B."/>
            <person name="Rong J.-C."/>
            <person name="Qin Q.-L."/>
            <person name="Zhang Y.-Z."/>
        </authorList>
    </citation>
    <scope>NUCLEOTIDE SEQUENCE [LARGE SCALE GENOMIC DNA]</scope>
    <source>
        <strain evidence="1 2">KMM 661</strain>
    </source>
</reference>
<dbReference type="KEGG" id="png:PNIG_b0358"/>
<dbReference type="Proteomes" id="UP000198329">
    <property type="component" value="Chromosome II"/>
</dbReference>
<dbReference type="RefSeq" id="WP_011329873.1">
    <property type="nucleotide sequence ID" value="NZ_BJXZ01000030.1"/>
</dbReference>
<evidence type="ECO:0000313" key="2">
    <source>
        <dbReference type="Proteomes" id="UP000198329"/>
    </source>
</evidence>
<accession>A0AAC9ULY7</accession>
<organism evidence="1 2">
    <name type="scientific">Pseudoalteromonas nigrifaciens</name>
    <dbReference type="NCBI Taxonomy" id="28109"/>
    <lineage>
        <taxon>Bacteria</taxon>
        <taxon>Pseudomonadati</taxon>
        <taxon>Pseudomonadota</taxon>
        <taxon>Gammaproteobacteria</taxon>
        <taxon>Alteromonadales</taxon>
        <taxon>Pseudoalteromonadaceae</taxon>
        <taxon>Pseudoalteromonas</taxon>
    </lineage>
</organism>
<dbReference type="GeneID" id="300943567"/>
<gene>
    <name evidence="1" type="ORF">PNIG_b0358</name>
</gene>
<name>A0AAC9ULY7_9GAMM</name>
<dbReference type="EMBL" id="CP011037">
    <property type="protein sequence ID" value="ASM55962.1"/>
    <property type="molecule type" value="Genomic_DNA"/>
</dbReference>